<protein>
    <submittedName>
        <fullName evidence="2">Hypothetical_protein</fullName>
    </submittedName>
</protein>
<dbReference type="Proteomes" id="UP001642409">
    <property type="component" value="Unassembled WGS sequence"/>
</dbReference>
<keyword evidence="3" id="KW-1185">Reference proteome</keyword>
<feature type="transmembrane region" description="Helical" evidence="1">
    <location>
        <begin position="26"/>
        <end position="48"/>
    </location>
</feature>
<evidence type="ECO:0000313" key="2">
    <source>
        <dbReference type="EMBL" id="CAL6046427.1"/>
    </source>
</evidence>
<evidence type="ECO:0000313" key="3">
    <source>
        <dbReference type="Proteomes" id="UP001642409"/>
    </source>
</evidence>
<proteinExistence type="predicted"/>
<keyword evidence="1" id="KW-0812">Transmembrane</keyword>
<keyword evidence="1" id="KW-0472">Membrane</keyword>
<sequence>MYRDSKFSSQKAVTSCMLQSYKSNNFIVQLSNFGIIFLQLSSLSSLIYKNLIKSKLFKSLLLQIARVLSLVWYIQSMTLSYSDITGSSFWSTRLLAFSEFFYSELSCFELGFIVLEVEYNLYSDILSQNLYFNSDYQVNNLKNLKLVLSNQNNVLVLLST</sequence>
<evidence type="ECO:0000256" key="1">
    <source>
        <dbReference type="SAM" id="Phobius"/>
    </source>
</evidence>
<organism evidence="2 3">
    <name type="scientific">Hexamita inflata</name>
    <dbReference type="NCBI Taxonomy" id="28002"/>
    <lineage>
        <taxon>Eukaryota</taxon>
        <taxon>Metamonada</taxon>
        <taxon>Diplomonadida</taxon>
        <taxon>Hexamitidae</taxon>
        <taxon>Hexamitinae</taxon>
        <taxon>Hexamita</taxon>
    </lineage>
</organism>
<dbReference type="EMBL" id="CAXDID020000168">
    <property type="protein sequence ID" value="CAL6046427.1"/>
    <property type="molecule type" value="Genomic_DNA"/>
</dbReference>
<keyword evidence="1" id="KW-1133">Transmembrane helix</keyword>
<name>A0ABP1JV76_9EUKA</name>
<comment type="caution">
    <text evidence="2">The sequence shown here is derived from an EMBL/GenBank/DDBJ whole genome shotgun (WGS) entry which is preliminary data.</text>
</comment>
<accession>A0ABP1JV76</accession>
<gene>
    <name evidence="2" type="ORF">HINF_LOCUS41719</name>
</gene>
<reference evidence="2 3" key="1">
    <citation type="submission" date="2024-07" db="EMBL/GenBank/DDBJ databases">
        <authorList>
            <person name="Akdeniz Z."/>
        </authorList>
    </citation>
    <scope>NUCLEOTIDE SEQUENCE [LARGE SCALE GENOMIC DNA]</scope>
</reference>